<dbReference type="Gene3D" id="3.40.720.10">
    <property type="entry name" value="Alkaline Phosphatase, subunit A"/>
    <property type="match status" value="1"/>
</dbReference>
<protein>
    <submittedName>
        <fullName evidence="7">Choline-sulfatase</fullName>
        <ecNumber evidence="7">3.1.6.6</ecNumber>
    </submittedName>
</protein>
<dbReference type="NCBIfam" id="TIGR03417">
    <property type="entry name" value="chol_sulfatase"/>
    <property type="match status" value="1"/>
</dbReference>
<dbReference type="PATRIC" id="fig|1171373.8.peg.361"/>
<dbReference type="AlphaFoldDB" id="K7S0U2"/>
<dbReference type="PANTHER" id="PTHR45953">
    <property type="entry name" value="IDURONATE 2-SULFATASE"/>
    <property type="match status" value="1"/>
</dbReference>
<dbReference type="STRING" id="1171373.PACID_03590"/>
<dbReference type="InterPro" id="IPR017850">
    <property type="entry name" value="Alkaline_phosphatase_core_sf"/>
</dbReference>
<dbReference type="GO" id="GO:0005737">
    <property type="term" value="C:cytoplasm"/>
    <property type="evidence" value="ECO:0007669"/>
    <property type="project" value="TreeGrafter"/>
</dbReference>
<evidence type="ECO:0000256" key="4">
    <source>
        <dbReference type="SAM" id="MobiDB-lite"/>
    </source>
</evidence>
<accession>K7S0U2</accession>
<name>K7S0U2_ACIA4</name>
<proteinExistence type="inferred from homology"/>
<dbReference type="CDD" id="cd16032">
    <property type="entry name" value="choline-sulfatase"/>
    <property type="match status" value="1"/>
</dbReference>
<dbReference type="Pfam" id="PF00884">
    <property type="entry name" value="Sulfatase"/>
    <property type="match status" value="1"/>
</dbReference>
<evidence type="ECO:0000313" key="8">
    <source>
        <dbReference type="Proteomes" id="UP000000214"/>
    </source>
</evidence>
<keyword evidence="3 7" id="KW-0378">Hydrolase</keyword>
<dbReference type="Proteomes" id="UP000000214">
    <property type="component" value="Chromosome"/>
</dbReference>
<dbReference type="InterPro" id="IPR017785">
    <property type="entry name" value="Choline-sulfatase"/>
</dbReference>
<evidence type="ECO:0000259" key="6">
    <source>
        <dbReference type="Pfam" id="PF12411"/>
    </source>
</evidence>
<dbReference type="InterPro" id="IPR024607">
    <property type="entry name" value="Sulfatase_CS"/>
</dbReference>
<feature type="region of interest" description="Disordered" evidence="4">
    <location>
        <begin position="504"/>
        <end position="532"/>
    </location>
</feature>
<evidence type="ECO:0000256" key="2">
    <source>
        <dbReference type="ARBA" id="ARBA00022723"/>
    </source>
</evidence>
<dbReference type="Pfam" id="PF12411">
    <property type="entry name" value="Choline_sulf_C"/>
    <property type="match status" value="1"/>
</dbReference>
<evidence type="ECO:0000256" key="1">
    <source>
        <dbReference type="ARBA" id="ARBA00008779"/>
    </source>
</evidence>
<dbReference type="EMBL" id="CP003493">
    <property type="protein sequence ID" value="AFV88207.1"/>
    <property type="molecule type" value="Genomic_DNA"/>
</dbReference>
<dbReference type="KEGG" id="pbo:PACID_03590"/>
<comment type="similarity">
    <text evidence="1">Belongs to the sulfatase family.</text>
</comment>
<dbReference type="eggNOG" id="COG3119">
    <property type="taxonomic scope" value="Bacteria"/>
</dbReference>
<dbReference type="PANTHER" id="PTHR45953:SF1">
    <property type="entry name" value="IDURONATE 2-SULFATASE"/>
    <property type="match status" value="1"/>
</dbReference>
<dbReference type="RefSeq" id="WP_015069124.1">
    <property type="nucleotide sequence ID" value="NC_019395.1"/>
</dbReference>
<sequence>MTQPNIVIIQADQLAAAALSPYGNEVVQAPNIEALADGGVIFDRAYCNSPLCAPSRASMMTGMLPSRTGAFDNASDVPATVPTLAHRMRGLGYHTALVGRMHFIGPDQLHGFEKRPTSDVYPAGVSMIPDWTSDEHQQWFHDTDSVFEAGVSRASVQQDFDEEVVFNSLRNLTDRVREGRPFLMVSSFIHPHDPYEPPAEHWHRYDGVEIDMPRVGFGDVPLDPHSRRLLQMCGFDHRMPGQDAVRNARRAYYSAVSYVDDGIGQILGRIRRLGLADNTIVIVTADHGDMLGERGLWYKMSPFEQSARVPLIINAPGLLAPRRVGDVVSLVDLLPTLVDLAGGDVDELSGDGSSLLPLAAGTGSDAERQVTIEYLAEGLTAPQITLVEERYKYVHCPADPDQLYDLAADPGERVNLAAADGLRDSQAEAALVRLRAEVAADYDLDALRDRVLDSQADRRVVRHALAQGQVTDWDNVPLDDSAQRYVRGDFWGSVNAGRLAGEAGAVRPLATAPSRHRRGDDEGQEGEGLAAG</sequence>
<gene>
    <name evidence="7" type="ordered locus">PACID_03590</name>
</gene>
<dbReference type="EC" id="3.1.6.6" evidence="7"/>
<organism evidence="7 8">
    <name type="scientific">Acidipropionibacterium acidipropionici (strain ATCC 4875 / DSM 20272 / JCM 6432 / NBRC 12425 / NCIMB 8070 / 4)</name>
    <name type="common">Propionibacterium acidipropionici</name>
    <dbReference type="NCBI Taxonomy" id="1171373"/>
    <lineage>
        <taxon>Bacteria</taxon>
        <taxon>Bacillati</taxon>
        <taxon>Actinomycetota</taxon>
        <taxon>Actinomycetes</taxon>
        <taxon>Propionibacteriales</taxon>
        <taxon>Propionibacteriaceae</taxon>
        <taxon>Acidipropionibacterium</taxon>
    </lineage>
</organism>
<evidence type="ECO:0000256" key="3">
    <source>
        <dbReference type="ARBA" id="ARBA00022801"/>
    </source>
</evidence>
<feature type="domain" description="Sulfatase N-terminal" evidence="5">
    <location>
        <begin position="4"/>
        <end position="342"/>
    </location>
</feature>
<reference evidence="7 8" key="1">
    <citation type="journal article" date="2012" name="BMC Genomics">
        <title>The genome sequence of Propionibacterium acidipropionici provides insights into its biotechnological and industrial potential.</title>
        <authorList>
            <person name="Parizzi L.P."/>
            <person name="Grassi M.C."/>
            <person name="Llerena L.A."/>
            <person name="Carazzolle M.F."/>
            <person name="Queiroz V.L."/>
            <person name="Lunardi I."/>
            <person name="Zeidler A.F."/>
            <person name="Teixeira P.J."/>
            <person name="Mieczkowski P."/>
            <person name="Rincones J."/>
            <person name="Pereira G.A."/>
        </authorList>
    </citation>
    <scope>NUCLEOTIDE SEQUENCE [LARGE SCALE GENOMIC DNA]</scope>
    <source>
        <strain evidence="8">ATCC 4875 / DSM 20272 / JCM 6432 / NBRC 12425 / NCIMB 8070</strain>
    </source>
</reference>
<dbReference type="GO" id="GO:0046872">
    <property type="term" value="F:metal ion binding"/>
    <property type="evidence" value="ECO:0007669"/>
    <property type="project" value="UniProtKB-KW"/>
</dbReference>
<dbReference type="InterPro" id="IPR025863">
    <property type="entry name" value="Choline_sulf_C_dom"/>
</dbReference>
<dbReference type="SUPFAM" id="SSF53649">
    <property type="entry name" value="Alkaline phosphatase-like"/>
    <property type="match status" value="1"/>
</dbReference>
<dbReference type="InterPro" id="IPR000917">
    <property type="entry name" value="Sulfatase_N"/>
</dbReference>
<feature type="domain" description="Choline sulfatase enzyme C-terminal" evidence="6">
    <location>
        <begin position="450"/>
        <end position="487"/>
    </location>
</feature>
<keyword evidence="2" id="KW-0479">Metal-binding</keyword>
<dbReference type="GO" id="GO:0047753">
    <property type="term" value="F:choline-sulfatase activity"/>
    <property type="evidence" value="ECO:0007669"/>
    <property type="project" value="UniProtKB-EC"/>
</dbReference>
<dbReference type="HOGENOM" id="CLU_006332_9_1_11"/>
<evidence type="ECO:0000313" key="7">
    <source>
        <dbReference type="EMBL" id="AFV88207.1"/>
    </source>
</evidence>
<evidence type="ECO:0000259" key="5">
    <source>
        <dbReference type="Pfam" id="PF00884"/>
    </source>
</evidence>
<dbReference type="PROSITE" id="PS00523">
    <property type="entry name" value="SULFATASE_1"/>
    <property type="match status" value="1"/>
</dbReference>